<dbReference type="InterPro" id="IPR008271">
    <property type="entry name" value="Ser/Thr_kinase_AS"/>
</dbReference>
<keyword evidence="7" id="KW-0418">Kinase</keyword>
<evidence type="ECO:0000256" key="3">
    <source>
        <dbReference type="ARBA" id="ARBA00022148"/>
    </source>
</evidence>
<evidence type="ECO:0000256" key="2">
    <source>
        <dbReference type="ARBA" id="ARBA00012513"/>
    </source>
</evidence>
<evidence type="ECO:0000259" key="14">
    <source>
        <dbReference type="PROSITE" id="PS51285"/>
    </source>
</evidence>
<evidence type="ECO:0000256" key="11">
    <source>
        <dbReference type="ARBA" id="ARBA00048679"/>
    </source>
</evidence>
<dbReference type="Gene3D" id="3.30.200.20">
    <property type="entry name" value="Phosphorylase Kinase, domain 1"/>
    <property type="match status" value="2"/>
</dbReference>
<evidence type="ECO:0000256" key="5">
    <source>
        <dbReference type="ARBA" id="ARBA00022679"/>
    </source>
</evidence>
<feature type="region of interest" description="Disordered" evidence="12">
    <location>
        <begin position="258"/>
        <end position="282"/>
    </location>
</feature>
<sequence length="910" mass="100850">MCEPSSESKKNRHTLKPTGIHDFDIIKPISRGAFGQVFLAHRRDKDKQFYAIKVVKKTDVVNKNMIEQVVAERDALAISKSPYIVNLFYSFQSKDRIFLVMEYLIGGDCKSLLHNLGYFDEDMSRIYIAQVVLALEYLHKHGIIHRDLKPDNLLISNEGKIKLTDFGLSRLTLERKPSFIDVMSTPSVNKTDKAGSSFFRTPGQVMSLTSNFTFSLSSVKPAYRSRLNSSCGELQHHLENTPAVPCESYVSDTERIPGATPKTAMKPCDQTPLAPLAGQGTKKRTHFCPKISQRTFNVDDPPETPLLSDRAGHKNVRNRSPEEDHVLPASKRLRHSGLTAEIDALSLKEIGRKTARDPLLEVCVSTSQMPGEKSASADLVTSPFNAQIYPMEHRYGSPVTESDKASPQAAHKFLTPSSPPFSTAGNIKFFSPRERSGTITEFLKEKGQVTPGSDDCSKGEQVMSTLTPVTSVAPRIVSPEVQFSSGYVSGTNSETGSDFDHESPVFEKVPDGDCNKFEGNPICARLFQGRKLAVDNLNTSTGTTQDTSGSSGFIESPASRSALTCSKNNQYPAFNCTPCSSKIKVSDQIMHTAKEKRNNYLERRESGVSFLPPSPMIGATPEPCHFGLRERSITIEVEDQENISELHVGSRGNVNSDEEVFIKSTEPYKTVDGNSSVESSLTRPRCLTIPFENDSDKENTFEETYSKSTQHTGMEINSPLMAESPMDVTFKSQASSKGTPGIMEVSQQWHHTSAPIMRTPFRTPKSCRRGNRPHASPPKNRILGTPDYLAPEILLGHDHTPAVDWWSLGVCLYEFLTGVPPFNDDTPELVFSHIMQRELLWPEGDEALSETAVGAVEKILTLKAELRPGALEIQSLPFFSNLDWTSIESHPPPFVPRPDDITDTTYFDGK</sequence>
<dbReference type="PROSITE" id="PS51285">
    <property type="entry name" value="AGC_KINASE_CTER"/>
    <property type="match status" value="1"/>
</dbReference>
<accession>A0ABN8MLA9</accession>
<reference evidence="15 16" key="1">
    <citation type="submission" date="2022-05" db="EMBL/GenBank/DDBJ databases">
        <authorList>
            <consortium name="Genoscope - CEA"/>
            <person name="William W."/>
        </authorList>
    </citation>
    <scope>NUCLEOTIDE SEQUENCE [LARGE SCALE GENOMIC DNA]</scope>
</reference>
<comment type="similarity">
    <text evidence="1">Belongs to the protein kinase superfamily. AGC Ser/Thr protein kinase family.</text>
</comment>
<feature type="domain" description="Protein kinase" evidence="13">
    <location>
        <begin position="23"/>
        <end position="879"/>
    </location>
</feature>
<dbReference type="InterPro" id="IPR011009">
    <property type="entry name" value="Kinase-like_dom_sf"/>
</dbReference>
<dbReference type="InterPro" id="IPR050236">
    <property type="entry name" value="Ser_Thr_kinase_AGC"/>
</dbReference>
<keyword evidence="8" id="KW-0067">ATP-binding</keyword>
<dbReference type="PANTHER" id="PTHR24356:SF1">
    <property type="entry name" value="SERINE_THREONINE-PROTEIN KINASE GREATWALL"/>
    <property type="match status" value="1"/>
</dbReference>
<proteinExistence type="inferred from homology"/>
<keyword evidence="5" id="KW-0808">Transferase</keyword>
<organism evidence="15 16">
    <name type="scientific">Porites evermanni</name>
    <dbReference type="NCBI Taxonomy" id="104178"/>
    <lineage>
        <taxon>Eukaryota</taxon>
        <taxon>Metazoa</taxon>
        <taxon>Cnidaria</taxon>
        <taxon>Anthozoa</taxon>
        <taxon>Hexacorallia</taxon>
        <taxon>Scleractinia</taxon>
        <taxon>Fungiina</taxon>
        <taxon>Poritidae</taxon>
        <taxon>Porites</taxon>
    </lineage>
</organism>
<evidence type="ECO:0000259" key="13">
    <source>
        <dbReference type="PROSITE" id="PS50011"/>
    </source>
</evidence>
<evidence type="ECO:0000256" key="9">
    <source>
        <dbReference type="ARBA" id="ARBA00033099"/>
    </source>
</evidence>
<evidence type="ECO:0000256" key="1">
    <source>
        <dbReference type="ARBA" id="ARBA00009903"/>
    </source>
</evidence>
<evidence type="ECO:0000256" key="7">
    <source>
        <dbReference type="ARBA" id="ARBA00022777"/>
    </source>
</evidence>
<dbReference type="InterPro" id="IPR000961">
    <property type="entry name" value="AGC-kinase_C"/>
</dbReference>
<comment type="catalytic activity">
    <reaction evidence="11">
        <text>L-seryl-[protein] + ATP = O-phospho-L-seryl-[protein] + ADP + H(+)</text>
        <dbReference type="Rhea" id="RHEA:17989"/>
        <dbReference type="Rhea" id="RHEA-COMP:9863"/>
        <dbReference type="Rhea" id="RHEA-COMP:11604"/>
        <dbReference type="ChEBI" id="CHEBI:15378"/>
        <dbReference type="ChEBI" id="CHEBI:29999"/>
        <dbReference type="ChEBI" id="CHEBI:30616"/>
        <dbReference type="ChEBI" id="CHEBI:83421"/>
        <dbReference type="ChEBI" id="CHEBI:456216"/>
        <dbReference type="EC" id="2.7.11.1"/>
    </reaction>
</comment>
<name>A0ABN8MLA9_9CNID</name>
<evidence type="ECO:0000256" key="6">
    <source>
        <dbReference type="ARBA" id="ARBA00022741"/>
    </source>
</evidence>
<comment type="caution">
    <text evidence="15">The sequence shown here is derived from an EMBL/GenBank/DDBJ whole genome shotgun (WGS) entry which is preliminary data.</text>
</comment>
<evidence type="ECO:0000256" key="10">
    <source>
        <dbReference type="ARBA" id="ARBA00047899"/>
    </source>
</evidence>
<dbReference type="Gene3D" id="1.10.510.10">
    <property type="entry name" value="Transferase(Phosphotransferase) domain 1"/>
    <property type="match status" value="2"/>
</dbReference>
<evidence type="ECO:0000313" key="15">
    <source>
        <dbReference type="EMBL" id="CAH3029376.1"/>
    </source>
</evidence>
<dbReference type="EC" id="2.7.11.1" evidence="2"/>
<dbReference type="InterPro" id="IPR000719">
    <property type="entry name" value="Prot_kinase_dom"/>
</dbReference>
<evidence type="ECO:0000256" key="8">
    <source>
        <dbReference type="ARBA" id="ARBA00022840"/>
    </source>
</evidence>
<evidence type="ECO:0000256" key="4">
    <source>
        <dbReference type="ARBA" id="ARBA00022527"/>
    </source>
</evidence>
<evidence type="ECO:0000313" key="16">
    <source>
        <dbReference type="Proteomes" id="UP001159427"/>
    </source>
</evidence>
<dbReference type="PROSITE" id="PS00108">
    <property type="entry name" value="PROTEIN_KINASE_ST"/>
    <property type="match status" value="1"/>
</dbReference>
<protein>
    <recommendedName>
        <fullName evidence="3">Serine/threonine-protein kinase greatwall</fullName>
        <ecNumber evidence="2">2.7.11.1</ecNumber>
    </recommendedName>
    <alternativeName>
        <fullName evidence="9">Microtubule-associated serine/threonine-protein kinase-like</fullName>
    </alternativeName>
</protein>
<dbReference type="PANTHER" id="PTHR24356">
    <property type="entry name" value="SERINE/THREONINE-PROTEIN KINASE"/>
    <property type="match status" value="1"/>
</dbReference>
<keyword evidence="16" id="KW-1185">Reference proteome</keyword>
<dbReference type="Proteomes" id="UP001159427">
    <property type="component" value="Unassembled WGS sequence"/>
</dbReference>
<dbReference type="SUPFAM" id="SSF56112">
    <property type="entry name" value="Protein kinase-like (PK-like)"/>
    <property type="match status" value="1"/>
</dbReference>
<comment type="catalytic activity">
    <reaction evidence="10">
        <text>L-threonyl-[protein] + ATP = O-phospho-L-threonyl-[protein] + ADP + H(+)</text>
        <dbReference type="Rhea" id="RHEA:46608"/>
        <dbReference type="Rhea" id="RHEA-COMP:11060"/>
        <dbReference type="Rhea" id="RHEA-COMP:11605"/>
        <dbReference type="ChEBI" id="CHEBI:15378"/>
        <dbReference type="ChEBI" id="CHEBI:30013"/>
        <dbReference type="ChEBI" id="CHEBI:30616"/>
        <dbReference type="ChEBI" id="CHEBI:61977"/>
        <dbReference type="ChEBI" id="CHEBI:456216"/>
        <dbReference type="EC" id="2.7.11.1"/>
    </reaction>
</comment>
<feature type="domain" description="AGC-kinase C-terminal" evidence="14">
    <location>
        <begin position="880"/>
        <end position="910"/>
    </location>
</feature>
<dbReference type="EMBL" id="CALNXI010000568">
    <property type="protein sequence ID" value="CAH3029376.1"/>
    <property type="molecule type" value="Genomic_DNA"/>
</dbReference>
<dbReference type="PROSITE" id="PS50011">
    <property type="entry name" value="PROTEIN_KINASE_DOM"/>
    <property type="match status" value="1"/>
</dbReference>
<evidence type="ECO:0000256" key="12">
    <source>
        <dbReference type="SAM" id="MobiDB-lite"/>
    </source>
</evidence>
<dbReference type="Pfam" id="PF00069">
    <property type="entry name" value="Pkinase"/>
    <property type="match status" value="2"/>
</dbReference>
<feature type="region of interest" description="Disordered" evidence="12">
    <location>
        <begin position="757"/>
        <end position="783"/>
    </location>
</feature>
<dbReference type="SMART" id="SM00220">
    <property type="entry name" value="S_TKc"/>
    <property type="match status" value="1"/>
</dbReference>
<feature type="non-terminal residue" evidence="15">
    <location>
        <position position="910"/>
    </location>
</feature>
<feature type="region of interest" description="Disordered" evidence="12">
    <location>
        <begin position="294"/>
        <end position="324"/>
    </location>
</feature>
<keyword evidence="4" id="KW-0723">Serine/threonine-protein kinase</keyword>
<gene>
    <name evidence="15" type="ORF">PEVE_00036017</name>
</gene>
<keyword evidence="6" id="KW-0547">Nucleotide-binding</keyword>